<feature type="compositionally biased region" description="Polar residues" evidence="10">
    <location>
        <begin position="1464"/>
        <end position="1482"/>
    </location>
</feature>
<evidence type="ECO:0000256" key="1">
    <source>
        <dbReference type="ARBA" id="ARBA00004245"/>
    </source>
</evidence>
<evidence type="ECO:0000256" key="6">
    <source>
        <dbReference type="ARBA" id="ARBA00023054"/>
    </source>
</evidence>
<dbReference type="Gene3D" id="3.40.850.10">
    <property type="entry name" value="Kinesin motor domain"/>
    <property type="match status" value="1"/>
</dbReference>
<dbReference type="PROSITE" id="PS00411">
    <property type="entry name" value="KINESIN_MOTOR_1"/>
    <property type="match status" value="1"/>
</dbReference>
<feature type="region of interest" description="Disordered" evidence="10">
    <location>
        <begin position="460"/>
        <end position="505"/>
    </location>
</feature>
<evidence type="ECO:0000313" key="14">
    <source>
        <dbReference type="EMBL" id="KAJ1920478.1"/>
    </source>
</evidence>
<dbReference type="SUPFAM" id="SSF50729">
    <property type="entry name" value="PH domain-like"/>
    <property type="match status" value="1"/>
</dbReference>
<dbReference type="SMART" id="SM00233">
    <property type="entry name" value="PH"/>
    <property type="match status" value="1"/>
</dbReference>
<evidence type="ECO:0000259" key="12">
    <source>
        <dbReference type="PROSITE" id="PS50006"/>
    </source>
</evidence>
<reference evidence="14" key="1">
    <citation type="submission" date="2022-07" db="EMBL/GenBank/DDBJ databases">
        <title>Phylogenomic reconstructions and comparative analyses of Kickxellomycotina fungi.</title>
        <authorList>
            <person name="Reynolds N.K."/>
            <person name="Stajich J.E."/>
            <person name="Barry K."/>
            <person name="Grigoriev I.V."/>
            <person name="Crous P."/>
            <person name="Smith M.E."/>
        </authorList>
    </citation>
    <scope>NUCLEOTIDE SEQUENCE</scope>
    <source>
        <strain evidence="14">NBRC 100468</strain>
    </source>
</reference>
<feature type="compositionally biased region" description="Low complexity" evidence="10">
    <location>
        <begin position="1483"/>
        <end position="1492"/>
    </location>
</feature>
<sequence length="1676" mass="187398">MLFNQIRSRESENITFNVEVSYLEIYNERVKDLLNPHNKGSLRIREHPLHGTYVEDLTKLVANSSDEIRMQIDLGNKSRTIASTNLNETSSRSHAVFTVTLTQVMVDDLSDMKSEKVSRISLVDLAGSESARLSGATGQRLKEGGSINKSLVTLGKVISALSVQTNTKKKAFVPYRDSALTWLLKDSLGGNSRTAMIATISPTEYDESLSTLRYAERAKNIVNEVTVNEDPNAKLIRELRKELDLLRSQLYQQNQSKPASDTSKVALLNEDATEFVKDGQIPENTSCHGSASNQSKLQEKISASEKLMKEVRMTWEEREKASKELQQTRNRELRDMGIDVQLNDTGDEVGIHIPKTLPHLVNLSEDALMSECLIYNIKPGVTTVGRIDSDMATDIKLSGPDIGHRHCTFENDDNGNVVVHPLGNVFVNGQLIRDPKPLRSGYRLIIGTSHVFRFSHPQEAKRLKQKEGLSPPVGPERPTTPIPSIEIGDRQIRPSSPPFDAESVVSSNHGPDYYYAMREMFDSNPQWSITQSIQKDSFAAIRSIPASPVPFLNLIKAGEVDSQSIQSGSIYGGESFIDGQSDIGSIGSAFGRLSPVSQGMASSQYFPRSPGRSRGNILSPHLVSSLKWSTNGFSGRNRSGSTPVPHLNSKPSKRTRLNEMVNHQRSGSVHSTRTLGSMFTPPPEAGFTDSRSLFGPFSGDYLTDRQIELARSVVKRWRKLRFVKLGKELLSNIVYLKEANILSKELGQKKIFQFAILNGGAQAYPSSPLEPDSLSILSENDDSEQLLGNLPPQLAIKLLDIKNRVIRALDLDEFQAMLEKMRRISAFRHQPGYMHHLSSDVTSLQDHGKYTPIGQCSLPIVTTGSAYTFSIKVPIFDILTFVQAGSIHGTLHFDPLNSPPTVALHLLKVDGLETGIYDSVHCKCIVPLPRKPKSQELSGQDTVQMYLKNKQNTTTLCSQPAPCVEENGQGCATLNLVHELEVPQNPPTSDITMTIQLFGHALPTFVRHAFQNDRILEKPHTAKPSNPKSFRFERLNEKEYFKESHHELIMWIGMLELDAKGHWPPISAERTGMQRVFPVHQGLQQRLTVTISHSTGHQLKIIQIESIRFARVCIVDKFGHSIKSPDRGQSSSCDSRSIFSGLSPLDFGHEEPPVDLYILASQDRVVDNQINGQQIVRTVASFDTTSHSSNYLTQITPQDQIVQLQLEIAVRLDRCTIPAIFVVPIHLKVYSRNASIGPAIKWFNITPNSSIKRKKRVRKSMTQTLIEAFHSLATSSKPTSPVTPTSASNQDMGQNHGTGGSQSPMAIDMSISGSTLLPASSLDNGHDQEGKFDISNYPEAQHGVTKIFTITIVPEDAERRDHLWRWNSQSQYVRGEETLFPWVPRSVSLIKAFHRWYYEQKWWLRVQKTRMQLLSGSYEVGSLSKVLENVSRSHAKEKAFYFLDAMKSFKRVPNNLPPLEEADTLSQTESLSPNIQQTNPADSSNLGSSLPLGLSVSSPGPGHYNQHQQLMAQSLSLSRYPHPGWMHHIKSITPIYPHGQSQHEGYLQIGDVANNQWEWRWMVIEKPYMYVYQTHHKLILQTLINLKSARAEYHENQDSNMSTAANLLCGRDNVFFVYTCMNSFAFQADSPQDCLKWISAIDEWHVLLPRSSSSSSSHTKPAPSMAEYNEAHMLPN</sequence>
<dbReference type="Gene3D" id="2.60.200.20">
    <property type="match status" value="1"/>
</dbReference>
<keyword evidence="3" id="KW-0493">Microtubule</keyword>
<dbReference type="InterPro" id="IPR027417">
    <property type="entry name" value="P-loop_NTPase"/>
</dbReference>
<dbReference type="InterPro" id="IPR022164">
    <property type="entry name" value="Kinesin-like"/>
</dbReference>
<feature type="region of interest" description="Disordered" evidence="10">
    <location>
        <begin position="1457"/>
        <end position="1492"/>
    </location>
</feature>
<evidence type="ECO:0000256" key="2">
    <source>
        <dbReference type="ARBA" id="ARBA00022490"/>
    </source>
</evidence>
<evidence type="ECO:0000256" key="7">
    <source>
        <dbReference type="ARBA" id="ARBA00023175"/>
    </source>
</evidence>
<dbReference type="InterPro" id="IPR000253">
    <property type="entry name" value="FHA_dom"/>
</dbReference>
<dbReference type="Pfam" id="PF00225">
    <property type="entry name" value="Kinesin"/>
    <property type="match status" value="1"/>
</dbReference>
<evidence type="ECO:0000256" key="9">
    <source>
        <dbReference type="PROSITE-ProRule" id="PRU00283"/>
    </source>
</evidence>
<name>A0A9W8DW92_9FUNG</name>
<dbReference type="GO" id="GO:0003777">
    <property type="term" value="F:microtubule motor activity"/>
    <property type="evidence" value="ECO:0007669"/>
    <property type="project" value="InterPro"/>
</dbReference>
<evidence type="ECO:0000313" key="15">
    <source>
        <dbReference type="Proteomes" id="UP001150538"/>
    </source>
</evidence>
<keyword evidence="5" id="KW-0067">ATP-binding</keyword>
<evidence type="ECO:0000256" key="4">
    <source>
        <dbReference type="ARBA" id="ARBA00022741"/>
    </source>
</evidence>
<dbReference type="SUPFAM" id="SSF49879">
    <property type="entry name" value="SMAD/FHA domain"/>
    <property type="match status" value="1"/>
</dbReference>
<accession>A0A9W8DW92</accession>
<keyword evidence="7" id="KW-0505">Motor protein</keyword>
<dbReference type="InterPro" id="IPR001752">
    <property type="entry name" value="Kinesin_motor_dom"/>
</dbReference>
<dbReference type="GO" id="GO:0005524">
    <property type="term" value="F:ATP binding"/>
    <property type="evidence" value="ECO:0007669"/>
    <property type="project" value="UniProtKB-KW"/>
</dbReference>
<dbReference type="InterPro" id="IPR036961">
    <property type="entry name" value="Kinesin_motor_dom_sf"/>
</dbReference>
<feature type="compositionally biased region" description="Pro residues" evidence="10">
    <location>
        <begin position="472"/>
        <end position="481"/>
    </location>
</feature>
<dbReference type="InterPro" id="IPR032405">
    <property type="entry name" value="Kinesin_assoc"/>
</dbReference>
<evidence type="ECO:0000256" key="10">
    <source>
        <dbReference type="SAM" id="MobiDB-lite"/>
    </source>
</evidence>
<comment type="caution">
    <text evidence="9">Lacks conserved residue(s) required for the propagation of feature annotation.</text>
</comment>
<dbReference type="GO" id="GO:0008017">
    <property type="term" value="F:microtubule binding"/>
    <property type="evidence" value="ECO:0007669"/>
    <property type="project" value="InterPro"/>
</dbReference>
<dbReference type="InterPro" id="IPR011993">
    <property type="entry name" value="PH-like_dom_sf"/>
</dbReference>
<dbReference type="InterPro" id="IPR019821">
    <property type="entry name" value="Kinesin_motor_CS"/>
</dbReference>
<feature type="region of interest" description="Disordered" evidence="10">
    <location>
        <begin position="1651"/>
        <end position="1676"/>
    </location>
</feature>
<dbReference type="SMART" id="SM00129">
    <property type="entry name" value="KISc"/>
    <property type="match status" value="1"/>
</dbReference>
<evidence type="ECO:0000259" key="11">
    <source>
        <dbReference type="PROSITE" id="PS50003"/>
    </source>
</evidence>
<comment type="caution">
    <text evidence="14">The sequence shown here is derived from an EMBL/GenBank/DDBJ whole genome shotgun (WGS) entry which is preliminary data.</text>
</comment>
<dbReference type="Gene3D" id="2.30.29.30">
    <property type="entry name" value="Pleckstrin-homology domain (PH domain)/Phosphotyrosine-binding domain (PTB)"/>
    <property type="match status" value="1"/>
</dbReference>
<evidence type="ECO:0000259" key="13">
    <source>
        <dbReference type="PROSITE" id="PS50067"/>
    </source>
</evidence>
<keyword evidence="4" id="KW-0547">Nucleotide-binding</keyword>
<feature type="domain" description="Kinesin motor" evidence="13">
    <location>
        <begin position="1"/>
        <end position="221"/>
    </location>
</feature>
<dbReference type="PROSITE" id="PS50067">
    <property type="entry name" value="KINESIN_MOTOR_2"/>
    <property type="match status" value="1"/>
</dbReference>
<dbReference type="SUPFAM" id="SSF52540">
    <property type="entry name" value="P-loop containing nucleoside triphosphate hydrolases"/>
    <property type="match status" value="1"/>
</dbReference>
<dbReference type="Pfam" id="PF16183">
    <property type="entry name" value="Kinesin_assoc"/>
    <property type="match status" value="1"/>
</dbReference>
<dbReference type="PROSITE" id="PS50006">
    <property type="entry name" value="FHA_DOMAIN"/>
    <property type="match status" value="1"/>
</dbReference>
<dbReference type="GO" id="GO:0005874">
    <property type="term" value="C:microtubule"/>
    <property type="evidence" value="ECO:0007669"/>
    <property type="project" value="UniProtKB-KW"/>
</dbReference>
<keyword evidence="6" id="KW-0175">Coiled coil</keyword>
<dbReference type="GO" id="GO:0010970">
    <property type="term" value="P:transport along microtubule"/>
    <property type="evidence" value="ECO:0007669"/>
    <property type="project" value="UniProtKB-ARBA"/>
</dbReference>
<proteinExistence type="inferred from homology"/>
<comment type="similarity">
    <text evidence="9">Belongs to the TRAFAC class myosin-kinesin ATPase superfamily. Kinesin family.</text>
</comment>
<dbReference type="Pfam" id="PF00169">
    <property type="entry name" value="PH"/>
    <property type="match status" value="1"/>
</dbReference>
<comment type="subcellular location">
    <subcellularLocation>
        <location evidence="1">Cytoplasm</location>
        <location evidence="1">Cytoskeleton</location>
    </subcellularLocation>
</comment>
<feature type="region of interest" description="Disordered" evidence="10">
    <location>
        <begin position="1274"/>
        <end position="1305"/>
    </location>
</feature>
<dbReference type="FunFam" id="3.40.850.10:FF:000167">
    <property type="entry name" value="Uncharacterized protein"/>
    <property type="match status" value="1"/>
</dbReference>
<dbReference type="PRINTS" id="PR00380">
    <property type="entry name" value="KINESINHEAVY"/>
</dbReference>
<feature type="compositionally biased region" description="Low complexity" evidence="10">
    <location>
        <begin position="1274"/>
        <end position="1286"/>
    </location>
</feature>
<protein>
    <recommendedName>
        <fullName evidence="16">Kinesin motor domain-containing protein</fullName>
    </recommendedName>
</protein>
<feature type="domain" description="FHA" evidence="12">
    <location>
        <begin position="382"/>
        <end position="437"/>
    </location>
</feature>
<dbReference type="Gene3D" id="6.10.250.2520">
    <property type="match status" value="1"/>
</dbReference>
<evidence type="ECO:0000256" key="3">
    <source>
        <dbReference type="ARBA" id="ARBA00022701"/>
    </source>
</evidence>
<dbReference type="InterPro" id="IPR001849">
    <property type="entry name" value="PH_domain"/>
</dbReference>
<organism evidence="14 15">
    <name type="scientific">Mycoemilia scoparia</name>
    <dbReference type="NCBI Taxonomy" id="417184"/>
    <lineage>
        <taxon>Eukaryota</taxon>
        <taxon>Fungi</taxon>
        <taxon>Fungi incertae sedis</taxon>
        <taxon>Zoopagomycota</taxon>
        <taxon>Kickxellomycotina</taxon>
        <taxon>Kickxellomycetes</taxon>
        <taxon>Kickxellales</taxon>
        <taxon>Kickxellaceae</taxon>
        <taxon>Mycoemilia</taxon>
    </lineage>
</organism>
<evidence type="ECO:0000256" key="8">
    <source>
        <dbReference type="ARBA" id="ARBA00023212"/>
    </source>
</evidence>
<dbReference type="SMART" id="SM00240">
    <property type="entry name" value="FHA"/>
    <property type="match status" value="1"/>
</dbReference>
<keyword evidence="2" id="KW-0963">Cytoplasm</keyword>
<feature type="domain" description="PH" evidence="11">
    <location>
        <begin position="1540"/>
        <end position="1646"/>
    </location>
</feature>
<evidence type="ECO:0000256" key="5">
    <source>
        <dbReference type="ARBA" id="ARBA00022840"/>
    </source>
</evidence>
<keyword evidence="8" id="KW-0206">Cytoskeleton</keyword>
<dbReference type="Proteomes" id="UP001150538">
    <property type="component" value="Unassembled WGS sequence"/>
</dbReference>
<gene>
    <name evidence="14" type="ORF">H4219_001315</name>
</gene>
<keyword evidence="15" id="KW-1185">Reference proteome</keyword>
<evidence type="ECO:0008006" key="16">
    <source>
        <dbReference type="Google" id="ProtNLM"/>
    </source>
</evidence>
<dbReference type="EMBL" id="JANBPU010000013">
    <property type="protein sequence ID" value="KAJ1920478.1"/>
    <property type="molecule type" value="Genomic_DNA"/>
</dbReference>
<dbReference type="Pfam" id="PF00498">
    <property type="entry name" value="FHA"/>
    <property type="match status" value="1"/>
</dbReference>
<dbReference type="OrthoDB" id="3176171at2759"/>
<dbReference type="PROSITE" id="PS50003">
    <property type="entry name" value="PH_DOMAIN"/>
    <property type="match status" value="1"/>
</dbReference>
<dbReference type="PANTHER" id="PTHR47117">
    <property type="entry name" value="STAR-RELATED LIPID TRANSFER PROTEIN 9"/>
    <property type="match status" value="1"/>
</dbReference>
<dbReference type="InterPro" id="IPR008984">
    <property type="entry name" value="SMAD_FHA_dom_sf"/>
</dbReference>
<dbReference type="Pfam" id="PF12473">
    <property type="entry name" value="DUF3694"/>
    <property type="match status" value="1"/>
</dbReference>